<dbReference type="EMBL" id="STFF01000006">
    <property type="protein sequence ID" value="THU35988.1"/>
    <property type="molecule type" value="Genomic_DNA"/>
</dbReference>
<dbReference type="Pfam" id="PF05192">
    <property type="entry name" value="MutS_III"/>
    <property type="match status" value="1"/>
</dbReference>
<dbReference type="Gene3D" id="1.10.1420.10">
    <property type="match status" value="1"/>
</dbReference>
<dbReference type="GO" id="GO:0030983">
    <property type="term" value="F:mismatched DNA binding"/>
    <property type="evidence" value="ECO:0007669"/>
    <property type="project" value="InterPro"/>
</dbReference>
<dbReference type="PANTHER" id="PTHR11361:SF99">
    <property type="entry name" value="DNA MISMATCH REPAIR PROTEIN"/>
    <property type="match status" value="1"/>
</dbReference>
<keyword evidence="6" id="KW-1185">Reference proteome</keyword>
<protein>
    <submittedName>
        <fullName evidence="5">DNA mismatch repair protein</fullName>
    </submittedName>
</protein>
<dbReference type="InterPro" id="IPR007696">
    <property type="entry name" value="DNA_mismatch_repair_MutS_core"/>
</dbReference>
<evidence type="ECO:0000313" key="6">
    <source>
        <dbReference type="Proteomes" id="UP000306918"/>
    </source>
</evidence>
<proteinExistence type="predicted"/>
<dbReference type="InterPro" id="IPR000432">
    <property type="entry name" value="DNA_mismatch_repair_MutS_C"/>
</dbReference>
<dbReference type="Pfam" id="PF00488">
    <property type="entry name" value="MutS_V"/>
    <property type="match status" value="1"/>
</dbReference>
<reference evidence="5 6" key="1">
    <citation type="submission" date="2019-04" db="EMBL/GenBank/DDBJ databases">
        <title>Niastella caeni sp. nov., isolated from activated sludge.</title>
        <authorList>
            <person name="Sheng M."/>
        </authorList>
    </citation>
    <scope>NUCLEOTIDE SEQUENCE [LARGE SCALE GENOMIC DNA]</scope>
    <source>
        <strain evidence="5 6">HX-2-15</strain>
    </source>
</reference>
<evidence type="ECO:0000256" key="2">
    <source>
        <dbReference type="ARBA" id="ARBA00022840"/>
    </source>
</evidence>
<evidence type="ECO:0000256" key="3">
    <source>
        <dbReference type="ARBA" id="ARBA00023125"/>
    </source>
</evidence>
<accession>A0A4S8HL23</accession>
<dbReference type="InterPro" id="IPR045076">
    <property type="entry name" value="MutS"/>
</dbReference>
<feature type="domain" description="DNA mismatch repair proteins mutS family" evidence="4">
    <location>
        <begin position="258"/>
        <end position="437"/>
    </location>
</feature>
<evidence type="ECO:0000256" key="1">
    <source>
        <dbReference type="ARBA" id="ARBA00022741"/>
    </source>
</evidence>
<dbReference type="GO" id="GO:0140664">
    <property type="term" value="F:ATP-dependent DNA damage sensor activity"/>
    <property type="evidence" value="ECO:0007669"/>
    <property type="project" value="InterPro"/>
</dbReference>
<dbReference type="SMART" id="SM00534">
    <property type="entry name" value="MUTSac"/>
    <property type="match status" value="1"/>
</dbReference>
<evidence type="ECO:0000259" key="4">
    <source>
        <dbReference type="SMART" id="SM00534"/>
    </source>
</evidence>
<gene>
    <name evidence="5" type="ORF">FAM09_21610</name>
</gene>
<dbReference type="InterPro" id="IPR036187">
    <property type="entry name" value="DNA_mismatch_repair_MutS_sf"/>
</dbReference>
<dbReference type="Gene3D" id="3.40.50.300">
    <property type="entry name" value="P-loop containing nucleotide triphosphate hydrolases"/>
    <property type="match status" value="1"/>
</dbReference>
<dbReference type="InterPro" id="IPR027417">
    <property type="entry name" value="P-loop_NTPase"/>
</dbReference>
<dbReference type="PANTHER" id="PTHR11361">
    <property type="entry name" value="DNA MISMATCH REPAIR PROTEIN MUTS FAMILY MEMBER"/>
    <property type="match status" value="1"/>
</dbReference>
<keyword evidence="1" id="KW-0547">Nucleotide-binding</keyword>
<keyword evidence="3" id="KW-0238">DNA-binding</keyword>
<dbReference type="GO" id="GO:0005524">
    <property type="term" value="F:ATP binding"/>
    <property type="evidence" value="ECO:0007669"/>
    <property type="project" value="UniProtKB-KW"/>
</dbReference>
<dbReference type="RefSeq" id="WP_136579228.1">
    <property type="nucleotide sequence ID" value="NZ_STFF01000006.1"/>
</dbReference>
<evidence type="ECO:0000313" key="5">
    <source>
        <dbReference type="EMBL" id="THU35988.1"/>
    </source>
</evidence>
<dbReference type="GO" id="GO:0005829">
    <property type="term" value="C:cytosol"/>
    <property type="evidence" value="ECO:0007669"/>
    <property type="project" value="TreeGrafter"/>
</dbReference>
<organism evidence="5 6">
    <name type="scientific">Niastella caeni</name>
    <dbReference type="NCBI Taxonomy" id="2569763"/>
    <lineage>
        <taxon>Bacteria</taxon>
        <taxon>Pseudomonadati</taxon>
        <taxon>Bacteroidota</taxon>
        <taxon>Chitinophagia</taxon>
        <taxon>Chitinophagales</taxon>
        <taxon>Chitinophagaceae</taxon>
        <taxon>Niastella</taxon>
    </lineage>
</organism>
<dbReference type="OrthoDB" id="1097361at2"/>
<dbReference type="AlphaFoldDB" id="A0A4S8HL23"/>
<name>A0A4S8HL23_9BACT</name>
<dbReference type="Proteomes" id="UP000306918">
    <property type="component" value="Unassembled WGS sequence"/>
</dbReference>
<comment type="caution">
    <text evidence="5">The sequence shown here is derived from an EMBL/GenBank/DDBJ whole genome shotgun (WGS) entry which is preliminary data.</text>
</comment>
<dbReference type="SUPFAM" id="SSF48334">
    <property type="entry name" value="DNA repair protein MutS, domain III"/>
    <property type="match status" value="1"/>
</dbReference>
<dbReference type="SUPFAM" id="SSF52540">
    <property type="entry name" value="P-loop containing nucleoside triphosphate hydrolases"/>
    <property type="match status" value="1"/>
</dbReference>
<dbReference type="GO" id="GO:0006298">
    <property type="term" value="P:mismatch repair"/>
    <property type="evidence" value="ECO:0007669"/>
    <property type="project" value="InterPro"/>
</dbReference>
<sequence length="442" mass="49099">MLFETDKQTLDDLNIFGKPGSDSIYTLFNNTHTRGGAGILEQMFLYPLAGAAAINARSETIRFFAAGNMPFPLSSALFDSIELYLENDDERTRLSPEKETMAGKLQQLIATDHQYKLISNGIAAIAEVLQQLRSFINSISPAVTATAFAPVVQEMNELLADAGLEPLLQLKVKSKLSYAQTARFDDLLRFNKASVLRRLLFHLYHLDVYIAVAGIARKHDFVFPEATGNDQASLYLEEVYHPQVANAVPNTLHMTPGNNVVFLTGANMAGKSTFMKSLGIALYLAHMGFPVPARKMTFSVRNGIFTTINLADDLSMGNSHFYAEVLRLKKVAQEMVLSKNLFIIFDELFRGTNVKDAYEATIAITEAFATRRNCMFVVSTHIVEAGEVLKERCKGILFNYMPTTMRNNVPVYTYRLAPGITADRHGMVIINNEGILDIINNG</sequence>
<keyword evidence="2" id="KW-0067">ATP-binding</keyword>